<dbReference type="RefSeq" id="WP_256945329.1">
    <property type="nucleotide sequence ID" value="NZ_JANHNZ010000005.1"/>
</dbReference>
<evidence type="ECO:0000313" key="2">
    <source>
        <dbReference type="EMBL" id="MCQ9210216.1"/>
    </source>
</evidence>
<keyword evidence="3" id="KW-1185">Reference proteome</keyword>
<reference evidence="2" key="3">
    <citation type="journal article" date="2023" name="Microbiol. Resour. Announc.">
        <title>Draft Genome Sequence of Granulicatella sp. Strain S8, Isolated from a Marine Fish, Seriola quinqueradiata.</title>
        <authorList>
            <person name="Lee M."/>
            <person name="Farooq A."/>
            <person name="Jeong J.B."/>
            <person name="Jung M.Y."/>
        </authorList>
    </citation>
    <scope>NUCLEOTIDE SEQUENCE</scope>
    <source>
        <strain evidence="2">S8</strain>
    </source>
</reference>
<dbReference type="InterPro" id="IPR010724">
    <property type="entry name" value="RepA_N"/>
</dbReference>
<reference evidence="2" key="2">
    <citation type="journal article" date="2023" name="Curr. Microbiol.">
        <title>Granulicatella seriolae sp. nov., a Novel Facultative Anaerobe Isolated from Yellowtail Marine Fish.</title>
        <authorList>
            <person name="Lee M."/>
            <person name="Choi Y.J."/>
            <person name="Farooq A."/>
            <person name="Jeong J.B."/>
            <person name="Jung M.Y."/>
        </authorList>
    </citation>
    <scope>NUCLEOTIDE SEQUENCE</scope>
    <source>
        <strain evidence="2">S8</strain>
    </source>
</reference>
<name>A0ABT1WNZ5_9LACT</name>
<feature type="domain" description="Replication initiator A N-terminal" evidence="1">
    <location>
        <begin position="15"/>
        <end position="89"/>
    </location>
</feature>
<comment type="caution">
    <text evidence="2">The sequence shown here is derived from an EMBL/GenBank/DDBJ whole genome shotgun (WGS) entry which is preliminary data.</text>
</comment>
<evidence type="ECO:0000313" key="3">
    <source>
        <dbReference type="Proteomes" id="UP001059480"/>
    </source>
</evidence>
<proteinExistence type="predicted"/>
<protein>
    <submittedName>
        <fullName evidence="2">Replication initiator protein A</fullName>
    </submittedName>
</protein>
<sequence length="253" mass="29605">MEFEYYHNNDGDQFRYIQLPTILLEHEYFSGLSLEAIVLYSMMLNRISLSFRNGWIDEHSRVYIYFTLEEVMKKLRCKSQKATKIIAELDVDKGIGLIERKRQGLGKPTIIYVKNFMSIFKNQDYGKTEVQTSENQNSGTLKNRSPDCGKSKSNYIDISELDLRKNDMRSDTSLFGLFENVILTQEDYEELSRTIVEDLDGLIDRLSAYMTSTGKTYKNHKATLLSWHLQDEKKYKKKSTVLSYDDYDKGEHL</sequence>
<dbReference type="Pfam" id="PF06970">
    <property type="entry name" value="RepA_N"/>
    <property type="match status" value="1"/>
</dbReference>
<reference evidence="2" key="1">
    <citation type="submission" date="2022-07" db="EMBL/GenBank/DDBJ databases">
        <authorList>
            <person name="Jung M.-Y."/>
            <person name="Lee M."/>
        </authorList>
    </citation>
    <scope>NUCLEOTIDE SEQUENCE</scope>
    <source>
        <strain evidence="2">S8</strain>
    </source>
</reference>
<organism evidence="2 3">
    <name type="scientific">Granulicatella seriolae</name>
    <dbReference type="NCBI Taxonomy" id="2967226"/>
    <lineage>
        <taxon>Bacteria</taxon>
        <taxon>Bacillati</taxon>
        <taxon>Bacillota</taxon>
        <taxon>Bacilli</taxon>
        <taxon>Lactobacillales</taxon>
        <taxon>Carnobacteriaceae</taxon>
        <taxon>Granulicatella</taxon>
    </lineage>
</organism>
<accession>A0ABT1WNZ5</accession>
<dbReference type="EMBL" id="JANHNZ010000005">
    <property type="protein sequence ID" value="MCQ9210216.1"/>
    <property type="molecule type" value="Genomic_DNA"/>
</dbReference>
<evidence type="ECO:0000259" key="1">
    <source>
        <dbReference type="Pfam" id="PF06970"/>
    </source>
</evidence>
<gene>
    <name evidence="2" type="ORF">NPA36_06600</name>
</gene>
<dbReference type="Proteomes" id="UP001059480">
    <property type="component" value="Unassembled WGS sequence"/>
</dbReference>